<dbReference type="STRING" id="1423734.FC83_GL001630"/>
<feature type="transmembrane region" description="Helical" evidence="8">
    <location>
        <begin position="206"/>
        <end position="227"/>
    </location>
</feature>
<dbReference type="PANTHER" id="PTHR16119:SF17">
    <property type="entry name" value="TRANSMEMBRANE PROTEIN 144"/>
    <property type="match status" value="1"/>
</dbReference>
<sequence length="286" mass="30692">MFALITAVCWGSIGLVSNKIGGTNQHQILGESYGILIFALLMFFIKQPTIDLKTTFVGLASGFFYCYGQNQQFRGFNEVGVSVGLPLSTAAQLIITTLAGAFIFHEWVNAHDYTFGFIALAVLIIGAYYTSKKEKGPSQEPVATKSPVVGYIAILLSGVGISLYSITTKAFAVDAFAILLPQAFGALIEAFAASSSLSGKQMRSRFTYFNVIVGLMWALGNLFYQLAIAQIGLAISFALSQMGIIISTLGGIFILHEHKTKKELRFTILGCVLVIAGGVLLGVMKA</sequence>
<evidence type="ECO:0000256" key="7">
    <source>
        <dbReference type="ARBA" id="ARBA00023136"/>
    </source>
</evidence>
<gene>
    <name evidence="9" type="ORF">FC83_GL001630</name>
</gene>
<name>A0A0R1XKU2_9LACO</name>
<dbReference type="GO" id="GO:0015144">
    <property type="term" value="F:carbohydrate transmembrane transporter activity"/>
    <property type="evidence" value="ECO:0007669"/>
    <property type="project" value="InterPro"/>
</dbReference>
<protein>
    <submittedName>
        <fullName evidence="9">Glucose permease</fullName>
    </submittedName>
</protein>
<feature type="transmembrane region" description="Helical" evidence="8">
    <location>
        <begin position="233"/>
        <end position="254"/>
    </location>
</feature>
<evidence type="ECO:0000256" key="8">
    <source>
        <dbReference type="SAM" id="Phobius"/>
    </source>
</evidence>
<dbReference type="PATRIC" id="fig|1423734.3.peg.1649"/>
<evidence type="ECO:0000313" key="10">
    <source>
        <dbReference type="Proteomes" id="UP000051236"/>
    </source>
</evidence>
<evidence type="ECO:0000256" key="5">
    <source>
        <dbReference type="ARBA" id="ARBA00022692"/>
    </source>
</evidence>
<evidence type="ECO:0000256" key="2">
    <source>
        <dbReference type="ARBA" id="ARBA00006117"/>
    </source>
</evidence>
<feature type="transmembrane region" description="Helical" evidence="8">
    <location>
        <begin position="172"/>
        <end position="194"/>
    </location>
</feature>
<evidence type="ECO:0000256" key="4">
    <source>
        <dbReference type="ARBA" id="ARBA00022597"/>
    </source>
</evidence>
<dbReference type="EMBL" id="AZGA01000088">
    <property type="protein sequence ID" value="KRM30497.1"/>
    <property type="molecule type" value="Genomic_DNA"/>
</dbReference>
<dbReference type="Proteomes" id="UP000051236">
    <property type="component" value="Unassembled WGS sequence"/>
</dbReference>
<dbReference type="Pfam" id="PF06800">
    <property type="entry name" value="Sugar_transport"/>
    <property type="match status" value="1"/>
</dbReference>
<reference evidence="9 10" key="1">
    <citation type="journal article" date="2015" name="Genome Announc.">
        <title>Expanding the biotechnology potential of lactobacilli through comparative genomics of 213 strains and associated genera.</title>
        <authorList>
            <person name="Sun Z."/>
            <person name="Harris H.M."/>
            <person name="McCann A."/>
            <person name="Guo C."/>
            <person name="Argimon S."/>
            <person name="Zhang W."/>
            <person name="Yang X."/>
            <person name="Jeffery I.B."/>
            <person name="Cooney J.C."/>
            <person name="Kagawa T.F."/>
            <person name="Liu W."/>
            <person name="Song Y."/>
            <person name="Salvetti E."/>
            <person name="Wrobel A."/>
            <person name="Rasinkangas P."/>
            <person name="Parkhill J."/>
            <person name="Rea M.C."/>
            <person name="O'Sullivan O."/>
            <person name="Ritari J."/>
            <person name="Douillard F.P."/>
            <person name="Paul Ross R."/>
            <person name="Yang R."/>
            <person name="Briner A.E."/>
            <person name="Felis G.E."/>
            <person name="de Vos W.M."/>
            <person name="Barrangou R."/>
            <person name="Klaenhammer T.R."/>
            <person name="Caufield P.W."/>
            <person name="Cui Y."/>
            <person name="Zhang H."/>
            <person name="O'Toole P.W."/>
        </authorList>
    </citation>
    <scope>NUCLEOTIDE SEQUENCE [LARGE SCALE GENOMIC DNA]</scope>
    <source>
        <strain evidence="9 10">DSM 18527</strain>
    </source>
</reference>
<dbReference type="eggNOG" id="COG4975">
    <property type="taxonomic scope" value="Bacteria"/>
</dbReference>
<comment type="caution">
    <text evidence="9">The sequence shown here is derived from an EMBL/GenBank/DDBJ whole genome shotgun (WGS) entry which is preliminary data.</text>
</comment>
<dbReference type="AlphaFoldDB" id="A0A0R1XKU2"/>
<organism evidence="9 10">
    <name type="scientific">Agrilactobacillus composti DSM 18527 = JCM 14202</name>
    <dbReference type="NCBI Taxonomy" id="1423734"/>
    <lineage>
        <taxon>Bacteria</taxon>
        <taxon>Bacillati</taxon>
        <taxon>Bacillota</taxon>
        <taxon>Bacilli</taxon>
        <taxon>Lactobacillales</taxon>
        <taxon>Lactobacillaceae</taxon>
        <taxon>Agrilactobacillus</taxon>
    </lineage>
</organism>
<evidence type="ECO:0000313" key="9">
    <source>
        <dbReference type="EMBL" id="KRM30497.1"/>
    </source>
</evidence>
<accession>A0A0R1XKU2</accession>
<feature type="transmembrane region" description="Helical" evidence="8">
    <location>
        <begin position="28"/>
        <end position="45"/>
    </location>
</feature>
<evidence type="ECO:0000256" key="1">
    <source>
        <dbReference type="ARBA" id="ARBA00004651"/>
    </source>
</evidence>
<dbReference type="GO" id="GO:0005886">
    <property type="term" value="C:plasma membrane"/>
    <property type="evidence" value="ECO:0007669"/>
    <property type="project" value="UniProtKB-SubCell"/>
</dbReference>
<keyword evidence="3" id="KW-0813">Transport</keyword>
<dbReference type="SUPFAM" id="SSF103481">
    <property type="entry name" value="Multidrug resistance efflux transporter EmrE"/>
    <property type="match status" value="2"/>
</dbReference>
<evidence type="ECO:0000256" key="6">
    <source>
        <dbReference type="ARBA" id="ARBA00022989"/>
    </source>
</evidence>
<comment type="similarity">
    <text evidence="2">Belongs to the GRP transporter (TC 2.A.7.5) family.</text>
</comment>
<proteinExistence type="inferred from homology"/>
<feature type="transmembrane region" description="Helical" evidence="8">
    <location>
        <begin position="148"/>
        <end position="166"/>
    </location>
</feature>
<feature type="transmembrane region" description="Helical" evidence="8">
    <location>
        <begin position="79"/>
        <end position="104"/>
    </location>
</feature>
<keyword evidence="7 8" id="KW-0472">Membrane</keyword>
<keyword evidence="6 8" id="KW-1133">Transmembrane helix</keyword>
<feature type="transmembrane region" description="Helical" evidence="8">
    <location>
        <begin position="110"/>
        <end position="128"/>
    </location>
</feature>
<feature type="transmembrane region" description="Helical" evidence="8">
    <location>
        <begin position="266"/>
        <end position="284"/>
    </location>
</feature>
<keyword evidence="4" id="KW-0762">Sugar transport</keyword>
<keyword evidence="5 8" id="KW-0812">Transmembrane</keyword>
<keyword evidence="10" id="KW-1185">Reference proteome</keyword>
<evidence type="ECO:0000256" key="3">
    <source>
        <dbReference type="ARBA" id="ARBA00022448"/>
    </source>
</evidence>
<dbReference type="CDD" id="cd23110">
    <property type="entry name" value="GRP"/>
    <property type="match status" value="1"/>
</dbReference>
<dbReference type="InterPro" id="IPR037185">
    <property type="entry name" value="EmrE-like"/>
</dbReference>
<dbReference type="PANTHER" id="PTHR16119">
    <property type="entry name" value="TRANSMEMBRANE PROTEIN 144"/>
    <property type="match status" value="1"/>
</dbReference>
<dbReference type="InterPro" id="IPR010651">
    <property type="entry name" value="Sugar_transport"/>
</dbReference>
<comment type="subcellular location">
    <subcellularLocation>
        <location evidence="1">Cell membrane</location>
        <topology evidence="1">Multi-pass membrane protein</topology>
    </subcellularLocation>
</comment>